<dbReference type="InterPro" id="IPR005248">
    <property type="entry name" value="NadD/NMNAT"/>
</dbReference>
<evidence type="ECO:0000256" key="6">
    <source>
        <dbReference type="ARBA" id="ARBA00022695"/>
    </source>
</evidence>
<dbReference type="InterPro" id="IPR004821">
    <property type="entry name" value="Cyt_trans-like"/>
</dbReference>
<accession>E9HUT0</accession>
<dbReference type="Gene3D" id="3.40.50.620">
    <property type="entry name" value="HUPs"/>
    <property type="match status" value="1"/>
</dbReference>
<evidence type="ECO:0000259" key="12">
    <source>
        <dbReference type="Pfam" id="PF01467"/>
    </source>
</evidence>
<dbReference type="EMBL" id="GL732822">
    <property type="protein sequence ID" value="EFX64501.1"/>
    <property type="molecule type" value="Genomic_DNA"/>
</dbReference>
<dbReference type="NCBIfam" id="TIGR00482">
    <property type="entry name" value="nicotinate (nicotinamide) nucleotide adenylyltransferase"/>
    <property type="match status" value="1"/>
</dbReference>
<dbReference type="STRING" id="6669.E9HUT0"/>
<comment type="catalytic activity">
    <reaction evidence="11">
        <text>beta-nicotinamide D-ribonucleotide + ATP + H(+) = diphosphate + NAD(+)</text>
        <dbReference type="Rhea" id="RHEA:21360"/>
        <dbReference type="ChEBI" id="CHEBI:14649"/>
        <dbReference type="ChEBI" id="CHEBI:15378"/>
        <dbReference type="ChEBI" id="CHEBI:30616"/>
        <dbReference type="ChEBI" id="CHEBI:33019"/>
        <dbReference type="ChEBI" id="CHEBI:57540"/>
        <dbReference type="EC" id="2.7.7.1"/>
    </reaction>
</comment>
<dbReference type="CDD" id="cd09286">
    <property type="entry name" value="NMNAT_Eukarya"/>
    <property type="match status" value="1"/>
</dbReference>
<dbReference type="GO" id="GO:0009435">
    <property type="term" value="P:NAD+ biosynthetic process"/>
    <property type="evidence" value="ECO:0000318"/>
    <property type="project" value="GO_Central"/>
</dbReference>
<comment type="catalytic activity">
    <reaction evidence="10 11">
        <text>nicotinate beta-D-ribonucleotide + ATP + H(+) = deamido-NAD(+) + diphosphate</text>
        <dbReference type="Rhea" id="RHEA:22860"/>
        <dbReference type="ChEBI" id="CHEBI:15378"/>
        <dbReference type="ChEBI" id="CHEBI:30616"/>
        <dbReference type="ChEBI" id="CHEBI:33019"/>
        <dbReference type="ChEBI" id="CHEBI:57502"/>
        <dbReference type="ChEBI" id="CHEBI:58437"/>
        <dbReference type="EC" id="2.7.7.18"/>
    </reaction>
</comment>
<dbReference type="UniPathway" id="UPA00253">
    <property type="reaction ID" value="UER00332"/>
</dbReference>
<dbReference type="EC" id="2.7.7.18" evidence="11"/>
<dbReference type="HOGENOM" id="CLU_033366_3_0_1"/>
<name>E9HUT0_DAPPU</name>
<dbReference type="AlphaFoldDB" id="E9HUT0"/>
<dbReference type="eggNOG" id="KOG3199">
    <property type="taxonomic scope" value="Eukaryota"/>
</dbReference>
<comment type="similarity">
    <text evidence="3 11">Belongs to the eukaryotic NMN adenylyltransferase family.</text>
</comment>
<dbReference type="FunCoup" id="E9HUT0">
    <property type="interactions" value="645"/>
</dbReference>
<dbReference type="GO" id="GO:0004515">
    <property type="term" value="F:nicotinate-nucleotide adenylyltransferase activity"/>
    <property type="evidence" value="ECO:0000318"/>
    <property type="project" value="GO_Central"/>
</dbReference>
<comment type="pathway">
    <text evidence="1 11">Cofactor biosynthesis; NAD(+) biosynthesis; NAD(+) from nicotinamide D-ribonucleotide: step 1/1.</text>
</comment>
<keyword evidence="14" id="KW-1185">Reference proteome</keyword>
<dbReference type="SUPFAM" id="SSF52374">
    <property type="entry name" value="Nucleotidylyl transferase"/>
    <property type="match status" value="1"/>
</dbReference>
<dbReference type="GO" id="GO:0005524">
    <property type="term" value="F:ATP binding"/>
    <property type="evidence" value="ECO:0007669"/>
    <property type="project" value="UniProtKB-KW"/>
</dbReference>
<keyword evidence="6 11" id="KW-0548">Nucleotidyltransferase</keyword>
<organism evidence="13 14">
    <name type="scientific">Daphnia pulex</name>
    <name type="common">Water flea</name>
    <dbReference type="NCBI Taxonomy" id="6669"/>
    <lineage>
        <taxon>Eukaryota</taxon>
        <taxon>Metazoa</taxon>
        <taxon>Ecdysozoa</taxon>
        <taxon>Arthropoda</taxon>
        <taxon>Crustacea</taxon>
        <taxon>Branchiopoda</taxon>
        <taxon>Diplostraca</taxon>
        <taxon>Cladocera</taxon>
        <taxon>Anomopoda</taxon>
        <taxon>Daphniidae</taxon>
        <taxon>Daphnia</taxon>
    </lineage>
</organism>
<keyword evidence="7 11" id="KW-0547">Nucleotide-binding</keyword>
<evidence type="ECO:0000256" key="2">
    <source>
        <dbReference type="ARBA" id="ARBA00005019"/>
    </source>
</evidence>
<evidence type="ECO:0000256" key="4">
    <source>
        <dbReference type="ARBA" id="ARBA00022642"/>
    </source>
</evidence>
<evidence type="ECO:0000256" key="3">
    <source>
        <dbReference type="ARBA" id="ARBA00007064"/>
    </source>
</evidence>
<dbReference type="PANTHER" id="PTHR12039:SF0">
    <property type="entry name" value="NICOTINAMIDE-NUCLEOTIDE ADENYLYLTRANSFERASE"/>
    <property type="match status" value="1"/>
</dbReference>
<dbReference type="Proteomes" id="UP000000305">
    <property type="component" value="Unassembled WGS sequence"/>
</dbReference>
<reference evidence="13 14" key="1">
    <citation type="journal article" date="2011" name="Science">
        <title>The ecoresponsive genome of Daphnia pulex.</title>
        <authorList>
            <person name="Colbourne J.K."/>
            <person name="Pfrender M.E."/>
            <person name="Gilbert D."/>
            <person name="Thomas W.K."/>
            <person name="Tucker A."/>
            <person name="Oakley T.H."/>
            <person name="Tokishita S."/>
            <person name="Aerts A."/>
            <person name="Arnold G.J."/>
            <person name="Basu M.K."/>
            <person name="Bauer D.J."/>
            <person name="Caceres C.E."/>
            <person name="Carmel L."/>
            <person name="Casola C."/>
            <person name="Choi J.H."/>
            <person name="Detter J.C."/>
            <person name="Dong Q."/>
            <person name="Dusheyko S."/>
            <person name="Eads B.D."/>
            <person name="Frohlich T."/>
            <person name="Geiler-Samerotte K.A."/>
            <person name="Gerlach D."/>
            <person name="Hatcher P."/>
            <person name="Jogdeo S."/>
            <person name="Krijgsveld J."/>
            <person name="Kriventseva E.V."/>
            <person name="Kultz D."/>
            <person name="Laforsch C."/>
            <person name="Lindquist E."/>
            <person name="Lopez J."/>
            <person name="Manak J.R."/>
            <person name="Muller J."/>
            <person name="Pangilinan J."/>
            <person name="Patwardhan R.P."/>
            <person name="Pitluck S."/>
            <person name="Pritham E.J."/>
            <person name="Rechtsteiner A."/>
            <person name="Rho M."/>
            <person name="Rogozin I.B."/>
            <person name="Sakarya O."/>
            <person name="Salamov A."/>
            <person name="Schaack S."/>
            <person name="Shapiro H."/>
            <person name="Shiga Y."/>
            <person name="Skalitzky C."/>
            <person name="Smith Z."/>
            <person name="Souvorov A."/>
            <person name="Sung W."/>
            <person name="Tang Z."/>
            <person name="Tsuchiya D."/>
            <person name="Tu H."/>
            <person name="Vos H."/>
            <person name="Wang M."/>
            <person name="Wolf Y.I."/>
            <person name="Yamagata H."/>
            <person name="Yamada T."/>
            <person name="Ye Y."/>
            <person name="Shaw J.R."/>
            <person name="Andrews J."/>
            <person name="Crease T.J."/>
            <person name="Tang H."/>
            <person name="Lucas S.M."/>
            <person name="Robertson H.M."/>
            <person name="Bork P."/>
            <person name="Koonin E.V."/>
            <person name="Zdobnov E.M."/>
            <person name="Grigoriev I.V."/>
            <person name="Lynch M."/>
            <person name="Boore J.L."/>
        </authorList>
    </citation>
    <scope>NUCLEOTIDE SEQUENCE [LARGE SCALE GENOMIC DNA]</scope>
</reference>
<dbReference type="FunFam" id="3.40.50.620:FF:000191">
    <property type="entry name" value="Nicotinamide-nucleotide adenylyltransferase"/>
    <property type="match status" value="1"/>
</dbReference>
<protein>
    <recommendedName>
        <fullName evidence="11">Nicotinamide-nucleotide adenylyltransferase</fullName>
        <ecNumber evidence="11">2.7.7.1</ecNumber>
        <ecNumber evidence="11">2.7.7.18</ecNumber>
    </recommendedName>
</protein>
<keyword evidence="5 11" id="KW-0808">Transferase</keyword>
<proteinExistence type="inferred from homology"/>
<evidence type="ECO:0000256" key="9">
    <source>
        <dbReference type="ARBA" id="ARBA00023027"/>
    </source>
</evidence>
<evidence type="ECO:0000256" key="1">
    <source>
        <dbReference type="ARBA" id="ARBA00004658"/>
    </source>
</evidence>
<keyword evidence="9 11" id="KW-0520">NAD</keyword>
<keyword evidence="4 11" id="KW-0662">Pyridine nucleotide biosynthesis</keyword>
<dbReference type="OMA" id="VNISEWE"/>
<dbReference type="InParanoid" id="E9HUT0"/>
<dbReference type="GO" id="GO:0000309">
    <property type="term" value="F:nicotinamide-nucleotide adenylyltransferase activity"/>
    <property type="evidence" value="ECO:0000318"/>
    <property type="project" value="GO_Central"/>
</dbReference>
<comment type="pathway">
    <text evidence="2">Cofactor biosynthesis; NAD(+) biosynthesis; deamido-NAD(+) from nicotinate D-ribonucleotide: step 1/1.</text>
</comment>
<feature type="domain" description="Cytidyltransferase-like" evidence="12">
    <location>
        <begin position="13"/>
        <end position="211"/>
    </location>
</feature>
<gene>
    <name evidence="13" type="ORF">DAPPUDRAFT_334129</name>
</gene>
<evidence type="ECO:0000256" key="10">
    <source>
        <dbReference type="ARBA" id="ARBA00048721"/>
    </source>
</evidence>
<evidence type="ECO:0000313" key="13">
    <source>
        <dbReference type="EMBL" id="EFX64501.1"/>
    </source>
</evidence>
<dbReference type="PhylomeDB" id="E9HUT0"/>
<dbReference type="KEGG" id="dpx:DAPPUDRAFT_334129"/>
<dbReference type="PANTHER" id="PTHR12039">
    <property type="entry name" value="NICOTINAMIDE MONONUCLEOTIDE ADENYLYLTRANSFERASE"/>
    <property type="match status" value="1"/>
</dbReference>
<evidence type="ECO:0000256" key="7">
    <source>
        <dbReference type="ARBA" id="ARBA00022741"/>
    </source>
</evidence>
<evidence type="ECO:0000256" key="8">
    <source>
        <dbReference type="ARBA" id="ARBA00022840"/>
    </source>
</evidence>
<dbReference type="Pfam" id="PF01467">
    <property type="entry name" value="CTP_transf_like"/>
    <property type="match status" value="1"/>
</dbReference>
<evidence type="ECO:0000256" key="5">
    <source>
        <dbReference type="ARBA" id="ARBA00022679"/>
    </source>
</evidence>
<dbReference type="OrthoDB" id="422187at2759"/>
<dbReference type="InterPro" id="IPR045094">
    <property type="entry name" value="NMNAT_euk"/>
</dbReference>
<evidence type="ECO:0000256" key="11">
    <source>
        <dbReference type="RuleBase" id="RU362021"/>
    </source>
</evidence>
<sequence>MNKCFKPTRTVLIAVGSFNPPTNMHLRIFELAKDFLQKNDHEVLGGIISPVHDQYGKKGLVSAEHRCSMLKLAVETSNWVNISEWETQQEGWTRTAESLKFHKKALNDTNSEFDWAKKIQAKMLDKEFPLNINLKLLCGADLIESFAVPGLWKDEDIEDIVSNYGLVVISRSGSNPQQFIYESDLLTRLQRNISIVPEWITNEISSTKIRRALSRGESVRYLTSDSVSGVSEFDGIVLAVSRCQVGDVIESLVSSVSPLLRLYFSPCLTPATSDIKIERLELYRLNEINPNSCGSFIIYKWLEENICSLSVDKLTKRFLLDQSQTTSFSVSKELQECAQLNYHQ</sequence>
<dbReference type="EC" id="2.7.7.1" evidence="11"/>
<dbReference type="InterPro" id="IPR051182">
    <property type="entry name" value="Euk_NMN_adenylyltrnsfrase"/>
</dbReference>
<evidence type="ECO:0000313" key="14">
    <source>
        <dbReference type="Proteomes" id="UP000000305"/>
    </source>
</evidence>
<dbReference type="InterPro" id="IPR014729">
    <property type="entry name" value="Rossmann-like_a/b/a_fold"/>
</dbReference>
<keyword evidence="8 11" id="KW-0067">ATP-binding</keyword>